<reference evidence="1 2" key="1">
    <citation type="submission" date="2020-01" db="EMBL/GenBank/DDBJ databases">
        <title>Anaeroalcalibacter tamaniensis gen. nov., sp. nov., moderately halophilic strictly anaerobic fermenter bacterium from mud volcano of Taman peninsula.</title>
        <authorList>
            <person name="Frolova A."/>
            <person name="Merkel A.Y."/>
            <person name="Slobodkin A.I."/>
        </authorList>
    </citation>
    <scope>NUCLEOTIDE SEQUENCE [LARGE SCALE GENOMIC DNA]</scope>
    <source>
        <strain evidence="1 2">F-3ap</strain>
    </source>
</reference>
<dbReference type="RefSeq" id="WP_162370110.1">
    <property type="nucleotide sequence ID" value="NZ_JAAEEH010000014.1"/>
</dbReference>
<dbReference type="AlphaFoldDB" id="A0A7X5KLZ2"/>
<comment type="caution">
    <text evidence="1">The sequence shown here is derived from an EMBL/GenBank/DDBJ whole genome shotgun (WGS) entry which is preliminary data.</text>
</comment>
<dbReference type="Proteomes" id="UP000461585">
    <property type="component" value="Unassembled WGS sequence"/>
</dbReference>
<evidence type="ECO:0000313" key="1">
    <source>
        <dbReference type="EMBL" id="NDL67381.1"/>
    </source>
</evidence>
<evidence type="ECO:0000313" key="2">
    <source>
        <dbReference type="Proteomes" id="UP000461585"/>
    </source>
</evidence>
<proteinExistence type="predicted"/>
<gene>
    <name evidence="1" type="ORF">GXN74_06460</name>
</gene>
<dbReference type="EMBL" id="JAAEEH010000014">
    <property type="protein sequence ID" value="NDL67381.1"/>
    <property type="molecule type" value="Genomic_DNA"/>
</dbReference>
<accession>A0A7X5KLZ2</accession>
<sequence length="73" mass="8642">MMEIFKIQFMLHDTILHEGEMGPEKFKQLLQTGHVKTGDRVLRILTERTYYDIPGDVYVVFLSELEEIQNLWG</sequence>
<name>A0A7X5KLZ2_9FIRM</name>
<protein>
    <submittedName>
        <fullName evidence="1">Uncharacterized protein</fullName>
    </submittedName>
</protein>
<organism evidence="1 2">
    <name type="scientific">Anaerotalea alkaliphila</name>
    <dbReference type="NCBI Taxonomy" id="2662126"/>
    <lineage>
        <taxon>Bacteria</taxon>
        <taxon>Bacillati</taxon>
        <taxon>Bacillota</taxon>
        <taxon>Clostridia</taxon>
        <taxon>Eubacteriales</taxon>
        <taxon>Anaerotalea</taxon>
    </lineage>
</organism>
<keyword evidence="2" id="KW-1185">Reference proteome</keyword>